<evidence type="ECO:0000259" key="29">
    <source>
        <dbReference type="Pfam" id="PF18198"/>
    </source>
</evidence>
<dbReference type="Pfam" id="PF17857">
    <property type="entry name" value="AAA_lid_1"/>
    <property type="match status" value="1"/>
</dbReference>
<evidence type="ECO:0000259" key="28">
    <source>
        <dbReference type="Pfam" id="PF17857"/>
    </source>
</evidence>
<keyword evidence="14" id="KW-0206">Cytoskeleton</keyword>
<dbReference type="GO" id="GO:0005874">
    <property type="term" value="C:microtubule"/>
    <property type="evidence" value="ECO:0007669"/>
    <property type="project" value="UniProtKB-KW"/>
</dbReference>
<dbReference type="GO" id="GO:0036156">
    <property type="term" value="C:inner dynein arm"/>
    <property type="evidence" value="ECO:0007669"/>
    <property type="project" value="UniProtKB-ARBA"/>
</dbReference>
<dbReference type="GO" id="GO:0060294">
    <property type="term" value="P:cilium movement involved in cell motility"/>
    <property type="evidence" value="ECO:0007669"/>
    <property type="project" value="UniProtKB-ARBA"/>
</dbReference>
<dbReference type="Pfam" id="PF25007">
    <property type="entry name" value="DYH2-5-8_CC"/>
    <property type="match status" value="1"/>
</dbReference>
<feature type="domain" description="Dynein heavy chain ATP-binding dynein motor region" evidence="26">
    <location>
        <begin position="3428"/>
        <end position="3652"/>
    </location>
</feature>
<accession>A0A814AF25</accession>
<evidence type="ECO:0000259" key="24">
    <source>
        <dbReference type="Pfam" id="PF12777"/>
    </source>
</evidence>
<evidence type="ECO:0000256" key="12">
    <source>
        <dbReference type="ARBA" id="ARBA00023069"/>
    </source>
</evidence>
<dbReference type="FunFam" id="1.10.8.1220:FF:000001">
    <property type="entry name" value="Dynein axonemal heavy chain 5"/>
    <property type="match status" value="1"/>
</dbReference>
<dbReference type="Gene3D" id="1.10.8.710">
    <property type="match status" value="1"/>
</dbReference>
<keyword evidence="13" id="KW-0505">Motor protein</keyword>
<dbReference type="Gene3D" id="1.10.472.130">
    <property type="match status" value="1"/>
</dbReference>
<sequence>MSLFNYFQDSIRLPGLTNAMWTDDLKHNLETYLSCNESKLLIMYIDRDTSSLQLLHAIPLAITLNHSSLDLCYFIRRNNSPDLITTIEDFLKYIQYGYIIGRSIECLTALVSTLFEPLFMNNIAVQDMVKNDFICESNHFLATFYEKQYHDTSSMTYLYIPKDGLDRPVEVLVKDRMLVTRFEAVMLKWHHQLKNILLIQNRLMSVEDQSTGINEEIHFWQNCLLNLHNIRRQIQRSELQTIIQVLTLSKSPYIEQFLQAENEIQIFTGYVEDCLKFLKLLAEPSLQLNDIPYEQLATLITEIFYRILIVWHHSIFFSISTRIKLVINKINNQIIARCSRLLSIQRLFQNYVLSTQNRLEECFQTINIYIETSLHVLNMHDKHSAKPLMVNNFEKDDLFHSVHLYQQRLAEINEICECMKLFGSYRDGSKDPLPIFGGIQGNEFQHILEQSQQNFDRVLHLLWRKSMHILDISTNSSSIWSEELKRFLKSVREIELAIVKLINEAMKKTITVEQTMDILEIFFDFQSRPTINHVLLEKTRHVYRLFLSQIEDVRTQIASHQTFDESKATFNQFDRFLPYYSARAMWIRDRIEWVTRTYNLLQQAANLPYLVQQNEVKFAYEKFVVFAESSTKRIYQEWWSMANELQPKKLLQKPFLKENQERKYFIDVFFDPQIIFALNESLWWIRLHYEIPYSLTDVYNIRKSFRQMTEETYEFIRKFNKILSSLRGQESCLFEEHIRSVLKKLQPALLGKVNYIDENAFHSFSLEANRIINQLTDLVTAFKENYIKCCTKCVNISSQLFVQIDTGVIFSYSTFTDLLRSVNDKSLSAVHEMYDEMTVGIREQQMLFKDKSEKIQQCWDHWLSSIDCMLEKALLLNVTNSLEQLSYIINGDVEIVSTPFMNIELCLNRTETLAGNIRYTLNFRPTLEELQTTLNSVGKIQLNRSVQSFTRLCDLFACESFQRESYFLVIDNHSNKQKLQSKITSGVTNCIADIDKYIETNWFRFRQLWEVDQDSFIAMYQSENTDLQALEADIARYTEVANNINNQETIVNVRMIQIDCTSFKVSLVQICHHWQQSLIRIVLVRFENDLQSTLTLIKNNTERIHIVPKTYAEIPAYQQFIDELKVNVPEIEKKLPLINEQMALLVRYEIEIDSKLLEQHRSLLRAWEAYKIVLDESITSFKRVKEAFKVQLQKEHDKSQNEIFELLKVFQLVGPHRADMSITIALADCDKIEEQIDEIENEEKRLKTAYRIFNLDMIVSKDLPSIRKDVEILKSIWLVAKEYDEMLIKWKTTEFRQLNINELNDFAQNQYKKLVKMSREYKDKSWGILTSLRDRIDTFRRILPLIESLYNPHMRSRHWEQIKRETDKNFEQESSHFTLEQILNLHFEENIELITEISENATKEYAIERIIEKFNQTWSTLKFETTAHKPNIFKITSPEEIIQCIEEHIAQISTVKSTRHVKPFQTDIDYWETSIAQISELCDGLFDVQRQWLYMEGIFTSDDVQRQLPRETADFKHVNMIWQDEIIRKIRENPNALYVATKFNFFDKIQKLLKYLENIQKKMEDYLETKRSIFPRFYFISNEELVEILSLSRQPDLIQVHLKKLFDNIKCLHLLVKKTILANGIISNENEEISLLSTLSLEGNVEQWLKDLEIKMQITVREYLKNCLSALKLQSSRRDKWAKSWPSQCCVTASEIEWTSATTKALVTCQSDGNSKPLKKLIRKQIKILDRYSAMIRLSLETILRLRVIGIITKEIHGRDILERLIRTQTMDIQAFEWQMQLRFYWEKHEQSEDCIIRQTITKFHYNYEYLGCTSRLVISPLTDRCYITLTTALYLFRGGSSRGPAGTGKTETIKDLGKNFGMYVIIQNCSEALDYKSMGKMFSGFAQSGTWGCFDEYYHITEYSNKISALFVHRFNRINIEVLSVIAQQIHSILTALSLKQKLFVFEGREIPLQSQVGIFITMNPGYAGRTELPDNLKSMFRPVSMVVPDSIYIAENFLFSEGFQNTRSLARKVYTLYHLCAQQLSKQDHYDFGLRSLTAVLRYAGEKKRVNQKMADDEVFLLSMLDMNVPKMTAEDLPLFRNIVNDLFPSINIPQIDYSKLIETIEQEMTRNHLQISTANIEKVIQLYETHHSRHSVVLVGKTLSGKTTTWKLFKHALTALNKQGHTEFNRVIEYPINPKAIDLGELYGQFNLATNEWKDGILSSIMRQVCNDEKSDRKLILFDAPIDTSWIESMNSLMDDNKLLTLANGERIPLSVHVTLLFETEDLFTASPATVSRVGIVYCDYTKLGWRPYVESWIKQKTTDLQTELSNCVIKYFEPVLKYKSINCKELVVIHELNGIISLTKLFDSFWYENDIQLQMSENEMTTGRLIEMWFVFCLIWSVGASVDDEGRKKIDIIFRETEGTFPNKDTVFEFYIDIHNRTWLHWEEQLKEEWIYDAEMPFYKMIVPTIDTVRYEYLIRRLLLNKHQVLLVGTVGTGKTTIAESVLRKLDTDVFNRLTVHMSARTTSRMLQDILESNLEKRAKNLFVPINGRKIITFIDDMNMPLKDMYGFQPALELIRTWIDYEFWYDRKTQGTKFVKDMYLLTAMGPPGGGRHQISRRLQSRFNLINMAFPFEHEICRIFGTMMSQKLRDFDDDIKHLDQTLTKATVDLYRTIEMKYLPTPAKIHYTFNMRDISRMFEGLLLCHKTVITNKIDLLRLWIHEAHRVFSDRFITIDDHELFVKILNEKLALYFDQVYHNVCYNREAPIYSDIIRTDGIYEGIRDYEKLKLFLEQTLQQYNKTPLMLPMDLVMFRDAVLHVCRIVRVLRQPRGNLLLLGVGGSGRQSLVHLAAFICDIILFQIRIGRRYGHAEFKEDLRRLVKLCGVSNREVVFLFIDTQIIDTFFLEDLNALLHTGEVPNLFRNEDIQEIRNQLSSTLNRQGIQETNSNIMHFFHNRVKANLHLAICMSPFGETFRNYIRMYPALIGCTTIIYFSEWPHEALLNVAHHFLVKFDFTPSNNDNLIHSLANLCAFIHLSSKSLANRMKDELRREIYITPTNYLQFVSNYGRLYESEKAKIQREHTRLRMGIVKVAETREKVAEISLELEKKKVLVAQLQRECEEFLGKIVEQKNSASERERQVQAFGARIADEEIRCQSIAAAAHEELTEAEPLLIRANEALEQLTKRDIGEVKAYIHPPSQVEKVMKALMILKNKEDTWEEAKKDLANVDFIKTLIKFPKDEITDRTLRRMQPFINDSELIPEKLKGVSSAASALCTWIRAVESYARVYRIVQPKKERYQKALLELNEKQSLLQQSKNELLTIQNRIETLRLDYELKMKEKDQLQRNAEETAMFLDRATKLLDGVAEKRTIWDTTSTHLSENLDNLLGDSLLACAFLSYLGSFVSNYRDDIVHQIWKKELIRSGIRFTPDFNLIKFMTTPTIIREWNIQGLPRDNFSTENAILATRTLSSPLFIDPQSQATKWIKHMEKSRGLKVIDLQMRDYMKTIEECIKMGRPCLCQNLHEDLPQTLNLILTKSIKTSSDDSSHLVLQIGDREIDYNPSFRFYLSTRLSNPRYKPELFSKVNLINFALKEQGLEEQLLGIVVRKEKPELENAKDNCIVTISNKHKEKEMLEEEFLRLLSETQGSLLENIQVFQALDLSKQSQKDIDETLKINEDLELKIDQTRDSYRLVAQRAAILFFALQDLTAIDSMYQFSLDAYIQLFLFSIDKSTRSLKLNERLDKLNDYHTYAVYKYGCRSLFERHKLMFSFHTCTKIMDADNRLNQDEYQFFIRVNTLTIDRETQFPNPFPTWLNDTRWDQMSELIRLPDYRFLRDSFDQYPKDWKEWYMSEEAEKTSLPGTIDSLITEFGRILIVRCLRPDRIAHCVLNFVIHNIGSKYVEPPILQLNTILEDSDKRSPIIFILSSGVDPAAKLQQLAEDKMMARSRYFTLSLGQGQANTARKLLETGMKKGHWIFLANCHLSISWLPELEKIVEQLQTAAVHNDFRLWLSSSPIADFPISILQISLKITNEPQKGIKANMKRLYELIPSEQTQRVKHAEKYRKLTFALAFFHSIIIERKKFLQFGWNTDYTFNDSDFQISENLLAVYLDMYEKTPFDALKYLIANVIYGGHCTDEWDMRLLQTYINSYIREEVLDVMYHKLSSLPYYYMPRDGAFKSYKDFVSSMPATDHPEAFGQHSNADVASQVQESKMLFENLLMILPQKSSAIAEKEIENEVVKITREMIKSMPHLIDIEAVKKYMSIDVSPLSVVLCQEAERYNALLSSITNALNDLLSSIEGFVIMSIELEELFKCIYEGRLPYVWQRTYVSLKSLPAWFQDLRQRLNFFNSWVENQRQPTVYWISAFSYPTSFLTAVLQRAARKDQIAVDQLSWEFEVNKIEDKYLSDTDNGIYVTGLYLEGAGWDRQQGILCEAHLMELATVMPTMYFKPVEHKKKSNRGVYVAPCYYSSMRSSSFIVAVELKTGSMPAEHWIKRATALLMNLDN</sequence>
<dbReference type="InterPro" id="IPR024743">
    <property type="entry name" value="Dynein_HC_stalk"/>
</dbReference>
<dbReference type="FunFam" id="1.20.140.100:FF:000001">
    <property type="entry name" value="dynein heavy chain 17, axonemal"/>
    <property type="match status" value="1"/>
</dbReference>
<feature type="domain" description="Dynein heavy chain region D6 P-loop" evidence="20">
    <location>
        <begin position="3900"/>
        <end position="4014"/>
    </location>
</feature>
<keyword evidence="11 19" id="KW-0175">Coiled coil</keyword>
<gene>
    <name evidence="32" type="ORF">EDS130_LOCUS10313</name>
</gene>
<dbReference type="Pfam" id="PF12777">
    <property type="entry name" value="MT"/>
    <property type="match status" value="1"/>
</dbReference>
<dbReference type="SUPFAM" id="SSF52540">
    <property type="entry name" value="P-loop containing nucleoside triphosphate hydrolases"/>
    <property type="match status" value="4"/>
</dbReference>
<dbReference type="InterPro" id="IPR056759">
    <property type="entry name" value="DYH2-5-8_CC"/>
</dbReference>
<dbReference type="Gene3D" id="1.20.920.30">
    <property type="match status" value="1"/>
</dbReference>
<dbReference type="FunFam" id="1.20.920.20:FF:000001">
    <property type="entry name" value="dynein heavy chain 2, axonemal"/>
    <property type="match status" value="1"/>
</dbReference>
<keyword evidence="5" id="KW-0493">Microtubule</keyword>
<evidence type="ECO:0000313" key="32">
    <source>
        <dbReference type="EMBL" id="CAF0911817.1"/>
    </source>
</evidence>
<protein>
    <recommendedName>
        <fullName evidence="18">Dynein-1, subspecies f</fullName>
    </recommendedName>
</protein>
<evidence type="ECO:0000256" key="17">
    <source>
        <dbReference type="ARBA" id="ARBA00063032"/>
    </source>
</evidence>
<dbReference type="FunFam" id="1.20.920.30:FF:000005">
    <property type="entry name" value="Dynein, axonemal, heavy chain 2"/>
    <property type="match status" value="1"/>
</dbReference>
<evidence type="ECO:0000256" key="3">
    <source>
        <dbReference type="ARBA" id="ARBA00008887"/>
    </source>
</evidence>
<dbReference type="Pfam" id="PF17852">
    <property type="entry name" value="Dynein_AAA_lid"/>
    <property type="match status" value="1"/>
</dbReference>
<dbReference type="FunFam" id="3.40.50.300:FF:000044">
    <property type="entry name" value="Dynein heavy chain 5, axonemal"/>
    <property type="match status" value="1"/>
</dbReference>
<dbReference type="EMBL" id="CAJNOJ010000036">
    <property type="protein sequence ID" value="CAF0911817.1"/>
    <property type="molecule type" value="Genomic_DNA"/>
</dbReference>
<feature type="domain" description="Dynein heavy chain hydrolytic ATP-binding dynein motor region" evidence="23">
    <location>
        <begin position="1806"/>
        <end position="2150"/>
    </location>
</feature>
<dbReference type="InterPro" id="IPR004273">
    <property type="entry name" value="Dynein_heavy_D6_P-loop"/>
</dbReference>
<dbReference type="Pfam" id="PF18198">
    <property type="entry name" value="AAA_lid_11"/>
    <property type="match status" value="1"/>
</dbReference>
<evidence type="ECO:0000256" key="7">
    <source>
        <dbReference type="ARBA" id="ARBA00022741"/>
    </source>
</evidence>
<dbReference type="Pfam" id="PF12775">
    <property type="entry name" value="AAA_7"/>
    <property type="match status" value="1"/>
</dbReference>
<dbReference type="FunFam" id="3.10.490.20:FF:000008">
    <property type="entry name" value="dynein heavy chain 2, axonemal"/>
    <property type="match status" value="1"/>
</dbReference>
<dbReference type="InterPro" id="IPR026983">
    <property type="entry name" value="DHC"/>
</dbReference>
<dbReference type="InterPro" id="IPR043160">
    <property type="entry name" value="Dynein_C_barrel"/>
</dbReference>
<dbReference type="FunFam" id="3.40.50.300:FF:002141">
    <property type="entry name" value="Dynein heavy chain"/>
    <property type="match status" value="1"/>
</dbReference>
<dbReference type="GO" id="GO:0005524">
    <property type="term" value="F:ATP binding"/>
    <property type="evidence" value="ECO:0007669"/>
    <property type="project" value="UniProtKB-KW"/>
</dbReference>
<dbReference type="InterPro" id="IPR042222">
    <property type="entry name" value="Dynein_2_N"/>
</dbReference>
<evidence type="ECO:0000256" key="14">
    <source>
        <dbReference type="ARBA" id="ARBA00023212"/>
    </source>
</evidence>
<reference evidence="32" key="1">
    <citation type="submission" date="2021-02" db="EMBL/GenBank/DDBJ databases">
        <authorList>
            <person name="Nowell W R."/>
        </authorList>
    </citation>
    <scope>NUCLEOTIDE SEQUENCE</scope>
</reference>
<dbReference type="Gene3D" id="1.20.1270.280">
    <property type="match status" value="1"/>
</dbReference>
<evidence type="ECO:0000259" key="31">
    <source>
        <dbReference type="Pfam" id="PF25007"/>
    </source>
</evidence>
<dbReference type="Gene3D" id="1.20.58.1120">
    <property type="match status" value="1"/>
</dbReference>
<dbReference type="GO" id="GO:0008569">
    <property type="term" value="F:minus-end-directed microtubule motor activity"/>
    <property type="evidence" value="ECO:0007669"/>
    <property type="project" value="InterPro"/>
</dbReference>
<dbReference type="GO" id="GO:0008017">
    <property type="term" value="F:microtubule binding"/>
    <property type="evidence" value="ECO:0007669"/>
    <property type="project" value="UniProtKB-ARBA"/>
</dbReference>
<keyword evidence="10" id="KW-0243">Dynein</keyword>
<dbReference type="Pfam" id="PF08393">
    <property type="entry name" value="DHC_N2"/>
    <property type="match status" value="1"/>
</dbReference>
<dbReference type="InterPro" id="IPR041466">
    <property type="entry name" value="Dynein_AAA5_ext"/>
</dbReference>
<evidence type="ECO:0000259" key="27">
    <source>
        <dbReference type="Pfam" id="PF17852"/>
    </source>
</evidence>
<dbReference type="Gene3D" id="1.20.920.20">
    <property type="match status" value="1"/>
</dbReference>
<comment type="subcellular location">
    <subcellularLocation>
        <location evidence="1">Cell projection</location>
        <location evidence="1">Cilium</location>
        <location evidence="1">Flagellum</location>
    </subcellularLocation>
    <subcellularLocation>
        <location evidence="2">Cytoplasm</location>
        <location evidence="2">Cytoskeleton</location>
        <location evidence="2">Cilium axoneme</location>
    </subcellularLocation>
</comment>
<dbReference type="FunFam" id="1.10.287.2620:FF:000002">
    <property type="entry name" value="Dynein heavy chain 2, axonemal"/>
    <property type="match status" value="1"/>
</dbReference>
<dbReference type="PANTHER" id="PTHR22878:SF68">
    <property type="entry name" value="DYNEIN HEAVY CHAIN 6, AXONEMAL-LIKE"/>
    <property type="match status" value="1"/>
</dbReference>
<dbReference type="FunFam" id="1.10.8.710:FF:000001">
    <property type="entry name" value="Dynein axonemal heavy chain 2"/>
    <property type="match status" value="1"/>
</dbReference>
<dbReference type="Pfam" id="PF18199">
    <property type="entry name" value="Dynein_C"/>
    <property type="match status" value="1"/>
</dbReference>
<evidence type="ECO:0000259" key="21">
    <source>
        <dbReference type="Pfam" id="PF08385"/>
    </source>
</evidence>
<proteinExistence type="inferred from homology"/>
<evidence type="ECO:0000313" key="33">
    <source>
        <dbReference type="Proteomes" id="UP000663852"/>
    </source>
</evidence>
<feature type="domain" description="Dynein heavy chain AAA 5 extension" evidence="27">
    <location>
        <begin position="2313"/>
        <end position="2432"/>
    </location>
</feature>
<dbReference type="InterPro" id="IPR027417">
    <property type="entry name" value="P-loop_NTPase"/>
</dbReference>
<dbReference type="GO" id="GO:0036159">
    <property type="term" value="P:inner dynein arm assembly"/>
    <property type="evidence" value="ECO:0007669"/>
    <property type="project" value="UniProtKB-ARBA"/>
</dbReference>
<dbReference type="Pfam" id="PF03028">
    <property type="entry name" value="Dynein_heavy"/>
    <property type="match status" value="1"/>
</dbReference>
<dbReference type="InterPro" id="IPR035706">
    <property type="entry name" value="AAA_9"/>
</dbReference>
<dbReference type="Gene3D" id="1.10.8.1220">
    <property type="match status" value="1"/>
</dbReference>
<keyword evidence="8" id="KW-0067">ATP-binding</keyword>
<evidence type="ECO:0000259" key="25">
    <source>
        <dbReference type="Pfam" id="PF12780"/>
    </source>
</evidence>
<feature type="domain" description="Dynein axonemal heavy chain 2/5/8 coiled-coil" evidence="31">
    <location>
        <begin position="1078"/>
        <end position="1194"/>
    </location>
</feature>
<dbReference type="GO" id="GO:0051959">
    <property type="term" value="F:dynein light intermediate chain binding"/>
    <property type="evidence" value="ECO:0007669"/>
    <property type="project" value="InterPro"/>
</dbReference>
<evidence type="ECO:0000256" key="18">
    <source>
        <dbReference type="ARBA" id="ARBA00077719"/>
    </source>
</evidence>
<keyword evidence="15" id="KW-0966">Cell projection</keyword>
<dbReference type="Proteomes" id="UP000663852">
    <property type="component" value="Unassembled WGS sequence"/>
</dbReference>
<dbReference type="Gene3D" id="3.40.50.300">
    <property type="entry name" value="P-loop containing nucleotide triphosphate hydrolases"/>
    <property type="match status" value="5"/>
</dbReference>
<dbReference type="FunFam" id="3.20.180.20:FF:000001">
    <property type="entry name" value="Dynein axonemal heavy chain 5"/>
    <property type="match status" value="1"/>
</dbReference>
<evidence type="ECO:0000256" key="10">
    <source>
        <dbReference type="ARBA" id="ARBA00023017"/>
    </source>
</evidence>
<feature type="domain" description="Dynein heavy chain 3 AAA+ lid" evidence="28">
    <location>
        <begin position="2651"/>
        <end position="2745"/>
    </location>
</feature>
<dbReference type="OrthoDB" id="10251809at2759"/>
<keyword evidence="9" id="KW-0282">Flagellum</keyword>
<keyword evidence="7" id="KW-0547">Nucleotide-binding</keyword>
<evidence type="ECO:0000256" key="16">
    <source>
        <dbReference type="ARBA" id="ARBA00054075"/>
    </source>
</evidence>
<evidence type="ECO:0000259" key="23">
    <source>
        <dbReference type="Pfam" id="PF12774"/>
    </source>
</evidence>
<dbReference type="Gene3D" id="6.10.140.1060">
    <property type="match status" value="1"/>
</dbReference>
<keyword evidence="4" id="KW-0963">Cytoplasm</keyword>
<dbReference type="Pfam" id="PF12774">
    <property type="entry name" value="AAA_6"/>
    <property type="match status" value="1"/>
</dbReference>
<dbReference type="GO" id="GO:0045505">
    <property type="term" value="F:dynein intermediate chain binding"/>
    <property type="evidence" value="ECO:0007669"/>
    <property type="project" value="InterPro"/>
</dbReference>
<evidence type="ECO:0000259" key="22">
    <source>
        <dbReference type="Pfam" id="PF08393"/>
    </source>
</evidence>
<dbReference type="Gene3D" id="3.20.180.20">
    <property type="entry name" value="Dynein heavy chain, N-terminal domain 2"/>
    <property type="match status" value="1"/>
</dbReference>
<dbReference type="InterPro" id="IPR024317">
    <property type="entry name" value="Dynein_heavy_chain_D4_dom"/>
</dbReference>
<evidence type="ECO:0000259" key="20">
    <source>
        <dbReference type="Pfam" id="PF03028"/>
    </source>
</evidence>
<evidence type="ECO:0000256" key="4">
    <source>
        <dbReference type="ARBA" id="ARBA00022490"/>
    </source>
</evidence>
<keyword evidence="12" id="KW-0969">Cilium</keyword>
<dbReference type="InterPro" id="IPR013602">
    <property type="entry name" value="Dynein_heavy_linker"/>
</dbReference>
<evidence type="ECO:0000256" key="13">
    <source>
        <dbReference type="ARBA" id="ARBA00023175"/>
    </source>
</evidence>
<feature type="domain" description="Dynein heavy chain AAA module D4" evidence="25">
    <location>
        <begin position="2793"/>
        <end position="3055"/>
    </location>
</feature>
<feature type="domain" description="Dynein heavy chain coiled coil stalk" evidence="24">
    <location>
        <begin position="3070"/>
        <end position="3401"/>
    </location>
</feature>
<dbReference type="Gene3D" id="3.10.490.20">
    <property type="match status" value="1"/>
</dbReference>
<evidence type="ECO:0000256" key="19">
    <source>
        <dbReference type="SAM" id="Coils"/>
    </source>
</evidence>
<feature type="domain" description="Dynein heavy chain tail" evidence="21">
    <location>
        <begin position="180"/>
        <end position="749"/>
    </location>
</feature>
<dbReference type="InterPro" id="IPR041658">
    <property type="entry name" value="AAA_lid_11"/>
</dbReference>
<comment type="function">
    <text evidence="16">Force generating protein of eukaryotic cilia and flagella. Produces force towards the minus ends of microtubules. Dynein has ATPase activity; the force-producing power stroke is thought to occur on release of ADP. Required for assembly of the I1 inner arm complex and its targeting to the appropriate axoneme location. Also required for phototaxis.</text>
</comment>
<dbReference type="InterPro" id="IPR035699">
    <property type="entry name" value="AAA_6"/>
</dbReference>
<dbReference type="Pfam" id="PF12781">
    <property type="entry name" value="AAA_9"/>
    <property type="match status" value="1"/>
</dbReference>
<comment type="subunit">
    <text evidence="17">The I1 inner arm complex (also known as the f dynein complex) is a two-headed isoform composed of two heavy chains (1-alpha and 1-beta), three intermediate chains and three light chains. I1 occupies a specific position proximal to the first radial spoke and repeats every 96 nm along the length of the axoneme.</text>
</comment>
<feature type="domain" description="Dynein heavy chain linker" evidence="22">
    <location>
        <begin position="1265"/>
        <end position="1667"/>
    </location>
</feature>
<evidence type="ECO:0000259" key="30">
    <source>
        <dbReference type="Pfam" id="PF18199"/>
    </source>
</evidence>
<feature type="coiled-coil region" evidence="19">
    <location>
        <begin position="1222"/>
        <end position="1252"/>
    </location>
</feature>
<evidence type="ECO:0000256" key="8">
    <source>
        <dbReference type="ARBA" id="ARBA00022840"/>
    </source>
</evidence>
<dbReference type="FunFam" id="3.40.50.300:FF:000153">
    <property type="entry name" value="Dynein axonemal heavy chain 1"/>
    <property type="match status" value="1"/>
</dbReference>
<evidence type="ECO:0000256" key="9">
    <source>
        <dbReference type="ARBA" id="ARBA00022846"/>
    </source>
</evidence>
<evidence type="ECO:0000259" key="26">
    <source>
        <dbReference type="Pfam" id="PF12781"/>
    </source>
</evidence>
<dbReference type="InterPro" id="IPR041228">
    <property type="entry name" value="Dynein_C"/>
</dbReference>
<evidence type="ECO:0000256" key="5">
    <source>
        <dbReference type="ARBA" id="ARBA00022701"/>
    </source>
</evidence>
<dbReference type="GO" id="GO:0097729">
    <property type="term" value="C:9+2 motile cilium"/>
    <property type="evidence" value="ECO:0007669"/>
    <property type="project" value="UniProtKB-ARBA"/>
</dbReference>
<dbReference type="Gene3D" id="1.10.287.2620">
    <property type="match status" value="1"/>
</dbReference>
<dbReference type="InterPro" id="IPR041589">
    <property type="entry name" value="DNAH3_AAA_lid_1"/>
</dbReference>
<dbReference type="Gene3D" id="1.20.140.100">
    <property type="entry name" value="Dynein heavy chain, N-terminal domain 2"/>
    <property type="match status" value="1"/>
</dbReference>
<dbReference type="Pfam" id="PF08385">
    <property type="entry name" value="DHC_N1"/>
    <property type="match status" value="1"/>
</dbReference>
<dbReference type="InterPro" id="IPR013594">
    <property type="entry name" value="Dynein_heavy_tail"/>
</dbReference>
<dbReference type="Gene3D" id="1.10.8.720">
    <property type="entry name" value="Region D6 of dynein motor"/>
    <property type="match status" value="1"/>
</dbReference>
<organism evidence="32 33">
    <name type="scientific">Adineta ricciae</name>
    <name type="common">Rotifer</name>
    <dbReference type="NCBI Taxonomy" id="249248"/>
    <lineage>
        <taxon>Eukaryota</taxon>
        <taxon>Metazoa</taxon>
        <taxon>Spiralia</taxon>
        <taxon>Gnathifera</taxon>
        <taxon>Rotifera</taxon>
        <taxon>Eurotatoria</taxon>
        <taxon>Bdelloidea</taxon>
        <taxon>Adinetida</taxon>
        <taxon>Adinetidae</taxon>
        <taxon>Adineta</taxon>
    </lineage>
</organism>
<evidence type="ECO:0000256" key="2">
    <source>
        <dbReference type="ARBA" id="ARBA00004430"/>
    </source>
</evidence>
<feature type="coiled-coil region" evidence="19">
    <location>
        <begin position="3084"/>
        <end position="3118"/>
    </location>
</feature>
<dbReference type="FunFam" id="3.40.50.300:FF:000049">
    <property type="entry name" value="Dynein, axonemal, heavy chain 5"/>
    <property type="match status" value="1"/>
</dbReference>
<feature type="domain" description="Dynein heavy chain C-terminal" evidence="30">
    <location>
        <begin position="4192"/>
        <end position="4484"/>
    </location>
</feature>
<evidence type="ECO:0000256" key="11">
    <source>
        <dbReference type="ARBA" id="ARBA00023054"/>
    </source>
</evidence>
<dbReference type="InterPro" id="IPR043157">
    <property type="entry name" value="Dynein_AAA1S"/>
</dbReference>
<feature type="coiled-coil region" evidence="19">
    <location>
        <begin position="3280"/>
        <end position="3331"/>
    </location>
</feature>
<feature type="domain" description="Dynein heavy chain AAA lid" evidence="29">
    <location>
        <begin position="4047"/>
        <end position="4185"/>
    </location>
</feature>
<comment type="similarity">
    <text evidence="3">Belongs to the dynein heavy chain family.</text>
</comment>
<dbReference type="PANTHER" id="PTHR22878">
    <property type="entry name" value="DYNEIN HEAVY CHAIN 6, AXONEMAL-LIKE-RELATED"/>
    <property type="match status" value="1"/>
</dbReference>
<dbReference type="InterPro" id="IPR042228">
    <property type="entry name" value="Dynein_linker_3"/>
</dbReference>
<feature type="coiled-coil region" evidence="19">
    <location>
        <begin position="1020"/>
        <end position="1047"/>
    </location>
</feature>
<evidence type="ECO:0000256" key="1">
    <source>
        <dbReference type="ARBA" id="ARBA00004230"/>
    </source>
</evidence>
<name>A0A814AF25_ADIRI</name>
<evidence type="ECO:0000256" key="15">
    <source>
        <dbReference type="ARBA" id="ARBA00023273"/>
    </source>
</evidence>
<keyword evidence="6" id="KW-0677">Repeat</keyword>
<dbReference type="InterPro" id="IPR042219">
    <property type="entry name" value="AAA_lid_11_sf"/>
</dbReference>
<evidence type="ECO:0000256" key="6">
    <source>
        <dbReference type="ARBA" id="ARBA00022737"/>
    </source>
</evidence>
<dbReference type="Pfam" id="PF12780">
    <property type="entry name" value="AAA_8"/>
    <property type="match status" value="1"/>
</dbReference>
<comment type="caution">
    <text evidence="32">The sequence shown here is derived from an EMBL/GenBank/DDBJ whole genome shotgun (WGS) entry which is preliminary data.</text>
</comment>